<reference evidence="4" key="1">
    <citation type="journal article" date="2018" name="Nat. Microbiol.">
        <title>Leveraging single-cell genomics to expand the fungal tree of life.</title>
        <authorList>
            <person name="Ahrendt S.R."/>
            <person name="Quandt C.A."/>
            <person name="Ciobanu D."/>
            <person name="Clum A."/>
            <person name="Salamov A."/>
            <person name="Andreopoulos B."/>
            <person name="Cheng J.F."/>
            <person name="Woyke T."/>
            <person name="Pelin A."/>
            <person name="Henrissat B."/>
            <person name="Reynolds N.K."/>
            <person name="Benny G.L."/>
            <person name="Smith M.E."/>
            <person name="James T.Y."/>
            <person name="Grigoriev I.V."/>
        </authorList>
    </citation>
    <scope>NUCLEOTIDE SEQUENCE [LARGE SCALE GENOMIC DNA]</scope>
    <source>
        <strain evidence="4">RSA 1356</strain>
    </source>
</reference>
<dbReference type="SUPFAM" id="SSF55797">
    <property type="entry name" value="PR-1-like"/>
    <property type="match status" value="4"/>
</dbReference>
<dbReference type="CDD" id="cd05379">
    <property type="entry name" value="CAP_bacterial"/>
    <property type="match status" value="4"/>
</dbReference>
<sequence length="737" mass="80225">MSARMLALVNEERRKHGKRPLAHCDCLVAASMAHSREQARANKMGHQMPGEPDLLKRVRAVSKEGQWTSYAENVGAGSEDAATLMRSWIKSPKHHANLLGAHTHFGAAMAVSASGKPYWTQVFANNGTMAEDGKLVSEHHYAKHQSTSAAVVAIMLKLVNRERAQHGLRALAEDSCLNQAAQLHSDAQGQAATMTHQLPDEPDLITRVSKVSEGKRRWTGWAENVGFGSKNEELIMEKWMESPKHRANILGDHTHFGTAMAMGVDGKPYWTQVFANDGRDQVADKDDYVQPGVTVLIPGQGHSLPSPPTSPCDETPADEQLHGMLQLVNEERRKAGKTSVELDVCLIRAAQLHSEAQAEAGKMSHQLPAEADLVTRVNAVSGQRRWMGWAENVGFGSEDPRVVMSMWINSPQHRDNILGNYTHLGVGVAHRNGKPYWTQVFGTRAPASSNGTATDESTTAIEYVVSDSNTTASGSTAESNADRMKTVLRLVNAARTQAGKAPLAWDAQLGQAAYAHSVLQAKANEMSHRLTGEADLVTRVNKATTGRRWAGWAENVGFGSTNVDVVMNMWLNSPKHRENILGEYTHFGVAEARDKHNKPYWTQVFTKIGTKSDDESCVDNDVYITEVVELNTPLNKLKVANKPTLSPQHSDGSVSRPTSTGSVFGTPPTSPKKSFGSAFKRLSTRKSSSNSLLGANAAPKPISNGDSQTSKSSVKHVFRSFFSSFGRSSGKKTAPTH</sequence>
<dbReference type="AlphaFoldDB" id="A0A4P9XLJ4"/>
<evidence type="ECO:0000259" key="2">
    <source>
        <dbReference type="Pfam" id="PF00188"/>
    </source>
</evidence>
<dbReference type="Pfam" id="PF00188">
    <property type="entry name" value="CAP"/>
    <property type="match status" value="4"/>
</dbReference>
<feature type="region of interest" description="Disordered" evidence="1">
    <location>
        <begin position="641"/>
        <end position="713"/>
    </location>
</feature>
<dbReference type="EMBL" id="KZ992838">
    <property type="protein sequence ID" value="RKP06676.1"/>
    <property type="molecule type" value="Genomic_DNA"/>
</dbReference>
<dbReference type="PANTHER" id="PTHR31157">
    <property type="entry name" value="SCP DOMAIN-CONTAINING PROTEIN"/>
    <property type="match status" value="1"/>
</dbReference>
<dbReference type="PANTHER" id="PTHR31157:SF1">
    <property type="entry name" value="SCP DOMAIN-CONTAINING PROTEIN"/>
    <property type="match status" value="1"/>
</dbReference>
<feature type="domain" description="SCP" evidence="2">
    <location>
        <begin position="488"/>
        <end position="605"/>
    </location>
</feature>
<organism evidence="3 4">
    <name type="scientific">Thamnocephalis sphaerospora</name>
    <dbReference type="NCBI Taxonomy" id="78915"/>
    <lineage>
        <taxon>Eukaryota</taxon>
        <taxon>Fungi</taxon>
        <taxon>Fungi incertae sedis</taxon>
        <taxon>Zoopagomycota</taxon>
        <taxon>Zoopagomycotina</taxon>
        <taxon>Zoopagomycetes</taxon>
        <taxon>Zoopagales</taxon>
        <taxon>Sigmoideomycetaceae</taxon>
        <taxon>Thamnocephalis</taxon>
    </lineage>
</organism>
<name>A0A4P9XLJ4_9FUNG</name>
<keyword evidence="4" id="KW-1185">Reference proteome</keyword>
<evidence type="ECO:0000313" key="4">
    <source>
        <dbReference type="Proteomes" id="UP000271241"/>
    </source>
</evidence>
<evidence type="ECO:0000313" key="3">
    <source>
        <dbReference type="EMBL" id="RKP06676.1"/>
    </source>
</evidence>
<feature type="compositionally biased region" description="Polar residues" evidence="1">
    <location>
        <begin position="643"/>
        <end position="663"/>
    </location>
</feature>
<dbReference type="Gene3D" id="3.40.33.10">
    <property type="entry name" value="CAP"/>
    <property type="match status" value="4"/>
</dbReference>
<accession>A0A4P9XLJ4</accession>
<proteinExistence type="predicted"/>
<dbReference type="InterPro" id="IPR035940">
    <property type="entry name" value="CAP_sf"/>
</dbReference>
<gene>
    <name evidence="3" type="ORF">THASP1DRAFT_31513</name>
</gene>
<dbReference type="STRING" id="78915.A0A4P9XLJ4"/>
<protein>
    <recommendedName>
        <fullName evidence="2">SCP domain-containing protein</fullName>
    </recommendedName>
</protein>
<evidence type="ECO:0000256" key="1">
    <source>
        <dbReference type="SAM" id="MobiDB-lite"/>
    </source>
</evidence>
<dbReference type="Proteomes" id="UP000271241">
    <property type="component" value="Unassembled WGS sequence"/>
</dbReference>
<feature type="compositionally biased region" description="Low complexity" evidence="1">
    <location>
        <begin position="687"/>
        <end position="698"/>
    </location>
</feature>
<dbReference type="InterPro" id="IPR014044">
    <property type="entry name" value="CAP_dom"/>
</dbReference>
<feature type="domain" description="SCP" evidence="2">
    <location>
        <begin position="6"/>
        <end position="123"/>
    </location>
</feature>
<feature type="domain" description="SCP" evidence="2">
    <location>
        <begin position="325"/>
        <end position="441"/>
    </location>
</feature>
<feature type="domain" description="SCP" evidence="2">
    <location>
        <begin position="156"/>
        <end position="274"/>
    </location>
</feature>
<dbReference type="OrthoDB" id="568194at2759"/>